<dbReference type="GO" id="GO:0015074">
    <property type="term" value="P:DNA integration"/>
    <property type="evidence" value="ECO:0007669"/>
    <property type="project" value="InterPro"/>
</dbReference>
<dbReference type="OrthoDB" id="5326076at2"/>
<dbReference type="GO" id="GO:0006310">
    <property type="term" value="P:DNA recombination"/>
    <property type="evidence" value="ECO:0007669"/>
    <property type="project" value="UniProtKB-KW"/>
</dbReference>
<name>A0A3S2UJC6_9SPHI</name>
<protein>
    <submittedName>
        <fullName evidence="4">Recombinase</fullName>
    </submittedName>
</protein>
<proteinExistence type="predicted"/>
<dbReference type="InterPro" id="IPR025269">
    <property type="entry name" value="SAM-like_dom"/>
</dbReference>
<keyword evidence="1" id="KW-0238">DNA-binding</keyword>
<evidence type="ECO:0000259" key="3">
    <source>
        <dbReference type="Pfam" id="PF13102"/>
    </source>
</evidence>
<dbReference type="EMBL" id="SACK01000013">
    <property type="protein sequence ID" value="RVT97195.1"/>
    <property type="molecule type" value="Genomic_DNA"/>
</dbReference>
<dbReference type="Gene3D" id="1.10.150.130">
    <property type="match status" value="1"/>
</dbReference>
<dbReference type="InterPro" id="IPR011010">
    <property type="entry name" value="DNA_brk_join_enz"/>
</dbReference>
<dbReference type="InterPro" id="IPR010998">
    <property type="entry name" value="Integrase_recombinase_N"/>
</dbReference>
<dbReference type="Proteomes" id="UP000282759">
    <property type="component" value="Unassembled WGS sequence"/>
</dbReference>
<evidence type="ECO:0000256" key="1">
    <source>
        <dbReference type="ARBA" id="ARBA00023125"/>
    </source>
</evidence>
<reference evidence="4 5" key="1">
    <citation type="submission" date="2019-01" db="EMBL/GenBank/DDBJ databases">
        <authorList>
            <person name="Chen W.-M."/>
        </authorList>
    </citation>
    <scope>NUCLEOTIDE SEQUENCE [LARGE SCALE GENOMIC DNA]</scope>
    <source>
        <strain evidence="4 5">YBJ-36</strain>
    </source>
</reference>
<keyword evidence="5" id="KW-1185">Reference proteome</keyword>
<accession>A0A3S2UJC6</accession>
<dbReference type="SUPFAM" id="SSF56349">
    <property type="entry name" value="DNA breaking-rejoining enzymes"/>
    <property type="match status" value="1"/>
</dbReference>
<organism evidence="4 5">
    <name type="scientific">Mucilaginibacter limnophilus</name>
    <dbReference type="NCBI Taxonomy" id="1932778"/>
    <lineage>
        <taxon>Bacteria</taxon>
        <taxon>Pseudomonadati</taxon>
        <taxon>Bacteroidota</taxon>
        <taxon>Sphingobacteriia</taxon>
        <taxon>Sphingobacteriales</taxon>
        <taxon>Sphingobacteriaceae</taxon>
        <taxon>Mucilaginibacter</taxon>
    </lineage>
</organism>
<keyword evidence="2" id="KW-0233">DNA recombination</keyword>
<evidence type="ECO:0000313" key="5">
    <source>
        <dbReference type="Proteomes" id="UP000282759"/>
    </source>
</evidence>
<gene>
    <name evidence="4" type="ORF">EOD41_19505</name>
</gene>
<comment type="caution">
    <text evidence="4">The sequence shown here is derived from an EMBL/GenBank/DDBJ whole genome shotgun (WGS) entry which is preliminary data.</text>
</comment>
<dbReference type="Gene3D" id="1.10.443.10">
    <property type="entry name" value="Intergrase catalytic core"/>
    <property type="match status" value="1"/>
</dbReference>
<evidence type="ECO:0000313" key="4">
    <source>
        <dbReference type="EMBL" id="RVT97195.1"/>
    </source>
</evidence>
<feature type="domain" description="Phage integrase SAM-like" evidence="3">
    <location>
        <begin position="93"/>
        <end position="215"/>
    </location>
</feature>
<dbReference type="Pfam" id="PF13102">
    <property type="entry name" value="Phage_int_SAM_5"/>
    <property type="match status" value="1"/>
</dbReference>
<evidence type="ECO:0000256" key="2">
    <source>
        <dbReference type="ARBA" id="ARBA00023172"/>
    </source>
</evidence>
<dbReference type="InterPro" id="IPR013762">
    <property type="entry name" value="Integrase-like_cat_sf"/>
</dbReference>
<dbReference type="AlphaFoldDB" id="A0A3S2UJC6"/>
<sequence>MINLKTSSKSRWDLDVKIRISHNRVSRYLDTNHFVVDKQLNKKMEVKDNFIQVQIDRELSEYRRAISELGSRINFMSCTQIVDYLTQSNKEIDFIEFGKSKIEALLADGKIGTSVNYRAVINSLVDFFQRDSVSINEINAVMLRSYEKYLRSERKLVRQSKNKKEFTIISPPLADGGLHNHMRDLRALFNSARDEFNDEDLGIIKIAHYPFKKYKIISRPETAKRNIDIAQIAAIKNSDWPEGSRPALARDLFMLSFYMCGTNSVDFYQMSPKNLKNGRLEYKRSKTKGKRKDQAFISIKVVDEAQPLIDKYLGVLNRHYSSRVGLSTALSYGMRKIQQQLNIPGVTFYWARHTFATIARNTCRKSKDDVAMALNHIDDGRKTTDIYIEKDWKILDEVQEAVIGVLNEELAT</sequence>
<dbReference type="GO" id="GO:0003677">
    <property type="term" value="F:DNA binding"/>
    <property type="evidence" value="ECO:0007669"/>
    <property type="project" value="UniProtKB-KW"/>
</dbReference>